<dbReference type="InterPro" id="IPR011577">
    <property type="entry name" value="Cyt_b561_bac/Ni-Hgenase"/>
</dbReference>
<organism evidence="8">
    <name type="scientific">mine drainage metagenome</name>
    <dbReference type="NCBI Taxonomy" id="410659"/>
    <lineage>
        <taxon>unclassified sequences</taxon>
        <taxon>metagenomes</taxon>
        <taxon>ecological metagenomes</taxon>
    </lineage>
</organism>
<gene>
    <name evidence="8" type="primary">hupC_4</name>
    <name evidence="8" type="ORF">GALL_140000</name>
</gene>
<reference evidence="8" key="1">
    <citation type="submission" date="2016-10" db="EMBL/GenBank/DDBJ databases">
        <title>Sequence of Gallionella enrichment culture.</title>
        <authorList>
            <person name="Poehlein A."/>
            <person name="Muehling M."/>
            <person name="Daniel R."/>
        </authorList>
    </citation>
    <scope>NUCLEOTIDE SEQUENCE</scope>
</reference>
<proteinExistence type="predicted"/>
<evidence type="ECO:0000256" key="2">
    <source>
        <dbReference type="ARBA" id="ARBA00022475"/>
    </source>
</evidence>
<sequence length="222" mass="24526">MPELTRVWDLPTRLFHWSLVLLVCFSGITGEFGDDFGANVLDWHARSGYAILTLLLFRLLWGFVGGTHARFRSFVRRPRAVLAYLRQLRAGKSERHLGHNPAGGWSVLLMLACLSLQVGTGLFLSDDDLGFTGPLANYVSDRMSDRLHALHEANFIVLMVLVALHLLAIAYHLWVKKENLVSAMVSGKKPLPAPAQRGGHPLLGALVLAIGAAAVWFIVNRL</sequence>
<keyword evidence="5 6" id="KW-0472">Membrane</keyword>
<keyword evidence="4 6" id="KW-1133">Transmembrane helix</keyword>
<dbReference type="InterPro" id="IPR051542">
    <property type="entry name" value="Hydrogenase_cytochrome"/>
</dbReference>
<dbReference type="InterPro" id="IPR016174">
    <property type="entry name" value="Di-haem_cyt_TM"/>
</dbReference>
<evidence type="ECO:0000256" key="5">
    <source>
        <dbReference type="ARBA" id="ARBA00023136"/>
    </source>
</evidence>
<feature type="transmembrane region" description="Helical" evidence="6">
    <location>
        <begin position="202"/>
        <end position="219"/>
    </location>
</feature>
<dbReference type="GO" id="GO:0005886">
    <property type="term" value="C:plasma membrane"/>
    <property type="evidence" value="ECO:0007669"/>
    <property type="project" value="UniProtKB-SubCell"/>
</dbReference>
<keyword evidence="3 6" id="KW-0812">Transmembrane</keyword>
<feature type="transmembrane region" description="Helical" evidence="6">
    <location>
        <begin position="153"/>
        <end position="174"/>
    </location>
</feature>
<comment type="subcellular location">
    <subcellularLocation>
        <location evidence="1">Cell membrane</location>
        <topology evidence="1">Multi-pass membrane protein</topology>
    </subcellularLocation>
</comment>
<feature type="domain" description="Cytochrome b561 bacterial/Ni-hydrogenase" evidence="7">
    <location>
        <begin position="7"/>
        <end position="187"/>
    </location>
</feature>
<evidence type="ECO:0000259" key="7">
    <source>
        <dbReference type="Pfam" id="PF01292"/>
    </source>
</evidence>
<accession>A0A1J5S798</accession>
<name>A0A1J5S798_9ZZZZ</name>
<evidence type="ECO:0000313" key="8">
    <source>
        <dbReference type="EMBL" id="OIR03819.1"/>
    </source>
</evidence>
<dbReference type="AlphaFoldDB" id="A0A1J5S798"/>
<dbReference type="Pfam" id="PF01292">
    <property type="entry name" value="Ni_hydr_CYTB"/>
    <property type="match status" value="1"/>
</dbReference>
<dbReference type="GO" id="GO:0020037">
    <property type="term" value="F:heme binding"/>
    <property type="evidence" value="ECO:0007669"/>
    <property type="project" value="TreeGrafter"/>
</dbReference>
<dbReference type="GO" id="GO:0022904">
    <property type="term" value="P:respiratory electron transport chain"/>
    <property type="evidence" value="ECO:0007669"/>
    <property type="project" value="InterPro"/>
</dbReference>
<feature type="transmembrane region" description="Helical" evidence="6">
    <location>
        <begin position="49"/>
        <end position="69"/>
    </location>
</feature>
<evidence type="ECO:0000256" key="4">
    <source>
        <dbReference type="ARBA" id="ARBA00022989"/>
    </source>
</evidence>
<evidence type="ECO:0000256" key="3">
    <source>
        <dbReference type="ARBA" id="ARBA00022692"/>
    </source>
</evidence>
<protein>
    <submittedName>
        <fullName evidence="8">Putative Ni/Fe-hydrogenase B-type cytochrome subunit</fullName>
    </submittedName>
</protein>
<evidence type="ECO:0000256" key="1">
    <source>
        <dbReference type="ARBA" id="ARBA00004651"/>
    </source>
</evidence>
<dbReference type="PANTHER" id="PTHR30485">
    <property type="entry name" value="NI/FE-HYDROGENASE 1 B-TYPE CYTOCHROME SUBUNIT"/>
    <property type="match status" value="1"/>
</dbReference>
<dbReference type="PANTHER" id="PTHR30485:SF2">
    <property type="entry name" value="BLL0597 PROTEIN"/>
    <property type="match status" value="1"/>
</dbReference>
<evidence type="ECO:0000256" key="6">
    <source>
        <dbReference type="SAM" id="Phobius"/>
    </source>
</evidence>
<dbReference type="EMBL" id="MLJW01000062">
    <property type="protein sequence ID" value="OIR03819.1"/>
    <property type="molecule type" value="Genomic_DNA"/>
</dbReference>
<feature type="transmembrane region" description="Helical" evidence="6">
    <location>
        <begin position="102"/>
        <end position="124"/>
    </location>
</feature>
<dbReference type="Gene3D" id="1.20.950.20">
    <property type="entry name" value="Transmembrane di-heme cytochromes, Chain C"/>
    <property type="match status" value="1"/>
</dbReference>
<comment type="caution">
    <text evidence="8">The sequence shown here is derived from an EMBL/GenBank/DDBJ whole genome shotgun (WGS) entry which is preliminary data.</text>
</comment>
<keyword evidence="2" id="KW-1003">Cell membrane</keyword>
<dbReference type="GO" id="GO:0009055">
    <property type="term" value="F:electron transfer activity"/>
    <property type="evidence" value="ECO:0007669"/>
    <property type="project" value="InterPro"/>
</dbReference>
<dbReference type="SUPFAM" id="SSF81342">
    <property type="entry name" value="Transmembrane di-heme cytochromes"/>
    <property type="match status" value="1"/>
</dbReference>